<dbReference type="Gramene" id="LPERR04G04280.1">
    <property type="protein sequence ID" value="LPERR04G04280.1"/>
    <property type="gene ID" value="LPERR04G04280"/>
</dbReference>
<protein>
    <submittedName>
        <fullName evidence="1">Uncharacterized protein</fullName>
    </submittedName>
</protein>
<keyword evidence="2" id="KW-1185">Reference proteome</keyword>
<evidence type="ECO:0000313" key="2">
    <source>
        <dbReference type="Proteomes" id="UP000032180"/>
    </source>
</evidence>
<dbReference type="Proteomes" id="UP000032180">
    <property type="component" value="Chromosome 4"/>
</dbReference>
<evidence type="ECO:0000313" key="1">
    <source>
        <dbReference type="EnsemblPlants" id="LPERR04G04280.1"/>
    </source>
</evidence>
<dbReference type="HOGENOM" id="CLU_2870850_0_0_1"/>
<reference evidence="1" key="3">
    <citation type="submission" date="2015-04" db="UniProtKB">
        <authorList>
            <consortium name="EnsemblPlants"/>
        </authorList>
    </citation>
    <scope>IDENTIFICATION</scope>
</reference>
<accession>A0A0D9W374</accession>
<sequence length="66" mass="7670">MLMQQLRWLNFARHRLKTENYREVAGGNTDKGHQAGMMAALNKACRIMMDLQKLPVWICVAETYCL</sequence>
<dbReference type="EnsemblPlants" id="LPERR04G04280.1">
    <property type="protein sequence ID" value="LPERR04G04280.1"/>
    <property type="gene ID" value="LPERR04G04280"/>
</dbReference>
<reference evidence="1 2" key="1">
    <citation type="submission" date="2012-08" db="EMBL/GenBank/DDBJ databases">
        <title>Oryza genome evolution.</title>
        <authorList>
            <person name="Wing R.A."/>
        </authorList>
    </citation>
    <scope>NUCLEOTIDE SEQUENCE</scope>
</reference>
<reference evidence="2" key="2">
    <citation type="submission" date="2013-12" db="EMBL/GenBank/DDBJ databases">
        <authorList>
            <person name="Yu Y."/>
            <person name="Lee S."/>
            <person name="de Baynast K."/>
            <person name="Wissotski M."/>
            <person name="Liu L."/>
            <person name="Talag J."/>
            <person name="Goicoechea J."/>
            <person name="Angelova A."/>
            <person name="Jetty R."/>
            <person name="Kudrna D."/>
            <person name="Golser W."/>
            <person name="Rivera L."/>
            <person name="Zhang J."/>
            <person name="Wing R."/>
        </authorList>
    </citation>
    <scope>NUCLEOTIDE SEQUENCE</scope>
</reference>
<name>A0A0D9W374_9ORYZ</name>
<proteinExistence type="predicted"/>
<organism evidence="1 2">
    <name type="scientific">Leersia perrieri</name>
    <dbReference type="NCBI Taxonomy" id="77586"/>
    <lineage>
        <taxon>Eukaryota</taxon>
        <taxon>Viridiplantae</taxon>
        <taxon>Streptophyta</taxon>
        <taxon>Embryophyta</taxon>
        <taxon>Tracheophyta</taxon>
        <taxon>Spermatophyta</taxon>
        <taxon>Magnoliopsida</taxon>
        <taxon>Liliopsida</taxon>
        <taxon>Poales</taxon>
        <taxon>Poaceae</taxon>
        <taxon>BOP clade</taxon>
        <taxon>Oryzoideae</taxon>
        <taxon>Oryzeae</taxon>
        <taxon>Oryzinae</taxon>
        <taxon>Leersia</taxon>
    </lineage>
</organism>
<dbReference type="AlphaFoldDB" id="A0A0D9W374"/>